<dbReference type="SUPFAM" id="SSF51126">
    <property type="entry name" value="Pectin lyase-like"/>
    <property type="match status" value="1"/>
</dbReference>
<reference evidence="1 2" key="1">
    <citation type="submission" date="2020-06" db="EMBL/GenBank/DDBJ databases">
        <title>Staphylococcus borealis sp. nov. -A novel member of the Staphylococcaceae family isolated from skin and blood in humans.</title>
        <authorList>
            <person name="Pain M."/>
            <person name="Wolden R."/>
            <person name="Jaen-Luchoro D."/>
            <person name="Salva-Serra F."/>
            <person name="Iglesias B.P."/>
            <person name="Karlsson R."/>
            <person name="Klingenberg C."/>
            <person name="Cavanagh J.P."/>
        </authorList>
    </citation>
    <scope>NUCLEOTIDE SEQUENCE [LARGE SCALE GENOMIC DNA]</scope>
    <source>
        <strain evidence="1 2">58-22</strain>
    </source>
</reference>
<feature type="non-terminal residue" evidence="1">
    <location>
        <position position="1"/>
    </location>
</feature>
<protein>
    <submittedName>
        <fullName evidence="1">Right-handed parallel beta-helix repeat-containing protein</fullName>
    </submittedName>
</protein>
<sequence length="537" mass="58255">ERGEKGEKGDNGINAYVYAKDFGASTDADWNTNKVAIQKAIDNVSEKNGGVVALAPGQYAVKGLIVPSNVELNLKDVTLKHPDGLAPAILSSKVDTFTVSTTKGSNKITLDKNAEAYKDCVFVIEGMGDISTTQRTELASDINLTTKEIPIANDDGHFPENSVMRIGDELIRYSSITNQTVHVIERGAYGTTANNYSSGEVIGLSKVLYSEVTDVNNNIVELKDEMPLSSNDIQCYIGSKNININGGTIDGNKISGGSPSSVFGIQLPHARFCNINNVTFQNCDQGALFLCKGSKENNITNCNFRDIGVYNLKSGNKGAALWMFQGCQFNKVINPNFMGSGWVGIYIDDRTTTATIFDHSNSDNYILNVTLDFTNNPAGYNTGIVITGSSRNIVRNGYIKGPVTGVKIEGGGQFLKQSEKAEDNEIAGLYLDTKQPWEISSSGNRINNLVYSDKLTTQPVTEETTLAYAISPSKGKNATFGNIVLPTGSLTQPSLSFEKDRRTGFMYYAPNTFAVVSGSEFIYTMYNTLTKVKDGYN</sequence>
<keyword evidence="2" id="KW-1185">Reference proteome</keyword>
<feature type="non-terminal residue" evidence="1">
    <location>
        <position position="537"/>
    </location>
</feature>
<organism evidence="1 2">
    <name type="scientific">Staphylococcus borealis</name>
    <dbReference type="NCBI Taxonomy" id="2742203"/>
    <lineage>
        <taxon>Bacteria</taxon>
        <taxon>Bacillati</taxon>
        <taxon>Bacillota</taxon>
        <taxon>Bacilli</taxon>
        <taxon>Bacillales</taxon>
        <taxon>Staphylococcaceae</taxon>
        <taxon>Staphylococcus</taxon>
    </lineage>
</organism>
<gene>
    <name evidence="1" type="ORF">HUN84_13010</name>
</gene>
<dbReference type="InterPro" id="IPR012334">
    <property type="entry name" value="Pectin_lyas_fold"/>
</dbReference>
<proteinExistence type="predicted"/>
<dbReference type="RefSeq" id="WP_174841915.1">
    <property type="nucleotide sequence ID" value="NZ_JABVEG010000024.1"/>
</dbReference>
<dbReference type="InterPro" id="IPR006626">
    <property type="entry name" value="PbH1"/>
</dbReference>
<dbReference type="Proteomes" id="UP000610527">
    <property type="component" value="Unassembled WGS sequence"/>
</dbReference>
<name>A0ABX2LWL7_9STAP</name>
<dbReference type="Gene3D" id="2.160.20.10">
    <property type="entry name" value="Single-stranded right-handed beta-helix, Pectin lyase-like"/>
    <property type="match status" value="2"/>
</dbReference>
<dbReference type="SMART" id="SM00710">
    <property type="entry name" value="PbH1"/>
    <property type="match status" value="6"/>
</dbReference>
<comment type="caution">
    <text evidence="1">The sequence shown here is derived from an EMBL/GenBank/DDBJ whole genome shotgun (WGS) entry which is preliminary data.</text>
</comment>
<dbReference type="EMBL" id="JABVEG010000024">
    <property type="protein sequence ID" value="NUI83610.1"/>
    <property type="molecule type" value="Genomic_DNA"/>
</dbReference>
<evidence type="ECO:0000313" key="2">
    <source>
        <dbReference type="Proteomes" id="UP000610527"/>
    </source>
</evidence>
<evidence type="ECO:0000313" key="1">
    <source>
        <dbReference type="EMBL" id="NUI83610.1"/>
    </source>
</evidence>
<dbReference type="InterPro" id="IPR011050">
    <property type="entry name" value="Pectin_lyase_fold/virulence"/>
</dbReference>
<accession>A0ABX2LWL7</accession>